<evidence type="ECO:0000256" key="9">
    <source>
        <dbReference type="ARBA" id="ARBA00041175"/>
    </source>
</evidence>
<keyword evidence="3" id="KW-0963">Cytoplasm</keyword>
<dbReference type="GO" id="GO:0006355">
    <property type="term" value="P:regulation of DNA-templated transcription"/>
    <property type="evidence" value="ECO:0007669"/>
    <property type="project" value="InterPro"/>
</dbReference>
<evidence type="ECO:0000259" key="11">
    <source>
        <dbReference type="PROSITE" id="PS51094"/>
    </source>
</evidence>
<name>A0A4R7ZGB2_9FIRM</name>
<evidence type="ECO:0000256" key="4">
    <source>
        <dbReference type="ARBA" id="ARBA00022553"/>
    </source>
</evidence>
<comment type="caution">
    <text evidence="14">The sequence shown here is derived from an EMBL/GenBank/DDBJ whole genome shotgun (WGS) entry which is preliminary data.</text>
</comment>
<keyword evidence="5" id="KW-0808">Transferase</keyword>
<evidence type="ECO:0000256" key="5">
    <source>
        <dbReference type="ARBA" id="ARBA00022679"/>
    </source>
</evidence>
<evidence type="ECO:0000256" key="6">
    <source>
        <dbReference type="ARBA" id="ARBA00022683"/>
    </source>
</evidence>
<dbReference type="InterPro" id="IPR051351">
    <property type="entry name" value="Ascorbate-PTS_EIIA_comp"/>
</dbReference>
<dbReference type="GO" id="GO:0009401">
    <property type="term" value="P:phosphoenolpyruvate-dependent sugar phosphotransferase system"/>
    <property type="evidence" value="ECO:0007669"/>
    <property type="project" value="UniProtKB-KW"/>
</dbReference>
<dbReference type="SUPFAM" id="SSF55804">
    <property type="entry name" value="Phoshotransferase/anion transport protein"/>
    <property type="match status" value="1"/>
</dbReference>
<evidence type="ECO:0000256" key="8">
    <source>
        <dbReference type="ARBA" id="ARBA00037387"/>
    </source>
</evidence>
<comment type="subcellular location">
    <subcellularLocation>
        <location evidence="1">Cytoplasm</location>
    </subcellularLocation>
</comment>
<keyword evidence="2" id="KW-0813">Transport</keyword>
<reference evidence="14 15" key="1">
    <citation type="submission" date="2019-03" db="EMBL/GenBank/DDBJ databases">
        <title>Genomic Encyclopedia of Type Strains, Phase IV (KMG-IV): sequencing the most valuable type-strain genomes for metagenomic binning, comparative biology and taxonomic classification.</title>
        <authorList>
            <person name="Goeker M."/>
        </authorList>
    </citation>
    <scope>NUCLEOTIDE SEQUENCE [LARGE SCALE GENOMIC DNA]</scope>
    <source>
        <strain evidence="14 15">DSM 28867</strain>
    </source>
</reference>
<dbReference type="OrthoDB" id="9776005at2"/>
<evidence type="ECO:0000256" key="2">
    <source>
        <dbReference type="ARBA" id="ARBA00022448"/>
    </source>
</evidence>
<dbReference type="PANTHER" id="PTHR36203">
    <property type="entry name" value="ASCORBATE-SPECIFIC PTS SYSTEM EIIA COMPONENT"/>
    <property type="match status" value="1"/>
</dbReference>
<protein>
    <recommendedName>
        <fullName evidence="9">Ascorbate-specific PTS system EIIA component</fullName>
    </recommendedName>
    <alternativeName>
        <fullName evidence="10">Ascorbate-specific phosphotransferase enzyme IIA component</fullName>
    </alternativeName>
</protein>
<evidence type="ECO:0000259" key="12">
    <source>
        <dbReference type="PROSITE" id="PS51099"/>
    </source>
</evidence>
<dbReference type="SUPFAM" id="SSF52794">
    <property type="entry name" value="PTS system IIB component-like"/>
    <property type="match status" value="1"/>
</dbReference>
<evidence type="ECO:0000256" key="10">
    <source>
        <dbReference type="ARBA" id="ARBA00042072"/>
    </source>
</evidence>
<dbReference type="CDD" id="cd05568">
    <property type="entry name" value="PTS_IIB_bgl_like"/>
    <property type="match status" value="1"/>
</dbReference>
<feature type="domain" description="PTS EIIB type-2" evidence="12">
    <location>
        <begin position="404"/>
        <end position="491"/>
    </location>
</feature>
<evidence type="ECO:0000256" key="3">
    <source>
        <dbReference type="ARBA" id="ARBA00022490"/>
    </source>
</evidence>
<dbReference type="InterPro" id="IPR036095">
    <property type="entry name" value="PTS_EIIB-like_sf"/>
</dbReference>
<evidence type="ECO:0000313" key="14">
    <source>
        <dbReference type="EMBL" id="TDW16195.1"/>
    </source>
</evidence>
<comment type="function">
    <text evidence="8">The phosphoenolpyruvate-dependent sugar phosphotransferase system (sugar PTS), a major carbohydrate active transport system, catalyzes the phosphorylation of incoming sugar substrates concomitantly with their translocation across the cell membrane. The enzyme II UlaABC PTS system is involved in ascorbate transport.</text>
</comment>
<gene>
    <name evidence="14" type="ORF">EDD63_12722</name>
</gene>
<dbReference type="RefSeq" id="WP_134170130.1">
    <property type="nucleotide sequence ID" value="NZ_SODD01000027.1"/>
</dbReference>
<dbReference type="Proteomes" id="UP000294743">
    <property type="component" value="Unassembled WGS sequence"/>
</dbReference>
<keyword evidence="15" id="KW-1185">Reference proteome</keyword>
<dbReference type="PROSITE" id="PS51094">
    <property type="entry name" value="PTS_EIIA_TYPE_2"/>
    <property type="match status" value="1"/>
</dbReference>
<accession>A0A4R7ZGB2</accession>
<dbReference type="PROSITE" id="PS51372">
    <property type="entry name" value="PRD_2"/>
    <property type="match status" value="1"/>
</dbReference>
<evidence type="ECO:0000256" key="7">
    <source>
        <dbReference type="ARBA" id="ARBA00022777"/>
    </source>
</evidence>
<dbReference type="InterPro" id="IPR013011">
    <property type="entry name" value="PTS_EIIB_2"/>
</dbReference>
<sequence>MAYLDERSRNVLLQIVDNPTITGKQLQDMLDLSRKQLSYSLEKVNDYLMDNGFECIERLKTGKFQIPAPVIDEYKTENFNLEEADYTYSDKERQYLIVLLLLCRQEELSTADFTYELNISKNTFLLDLKKLQQTLCRNYKVDVHYSRKDGYRMTGSEFAKRESLITAIRKVLLMPNGACVIKKICNIEEAEFASVYESIMLIEDKLNIKFTDERLEELPFILYLILRRIKQGKLLDAIAESFQHIVGTSEYTATNILVQKYAVENQLERMFIAAQIQSSNVSSMRTDDVEVEKQITDAAFDMIERFEEISLVQIQGKSALLEALVQHCKPAYYRMKYQFHIENSAIDMVLPQHAQLHEMVRRASQPFAAFVGSEIVDDELVYLTVLFGAWLKKEGNLEIIEEKKKAIVICSNGVTVSNYLYVTLSELLPEIEFKDCLSIRAFEEYDKPYDLIFTTVRLDSEKPQYLVKPFLNDYAKQRFREKVMGSLSGIKPHRINLSEIMDIVRKHAQVDDNEQMMKDLQQYLFQDPSLPTQKVVHQEGIELSLADILTTKTVQVEHEELSWQQAIEKAAKPLLDQGDIESRYVKKMIDSIEQDKPYIAIADGVIVAHAGIDDGVNEVAMGLLRLPKRIPIFDYLEADMIVVLATPDRTKHLNPLFQFIEITENETKMKALRRASDVDQMLNILIK</sequence>
<dbReference type="InterPro" id="IPR002178">
    <property type="entry name" value="PTS_EIIA_type-2_dom"/>
</dbReference>
<evidence type="ECO:0000256" key="1">
    <source>
        <dbReference type="ARBA" id="ARBA00004496"/>
    </source>
</evidence>
<dbReference type="EMBL" id="SODD01000027">
    <property type="protein sequence ID" value="TDW16195.1"/>
    <property type="molecule type" value="Genomic_DNA"/>
</dbReference>
<evidence type="ECO:0000259" key="13">
    <source>
        <dbReference type="PROSITE" id="PS51372"/>
    </source>
</evidence>
<keyword evidence="7" id="KW-0418">Kinase</keyword>
<dbReference type="InterPro" id="IPR036634">
    <property type="entry name" value="PRD_sf"/>
</dbReference>
<evidence type="ECO:0000313" key="15">
    <source>
        <dbReference type="Proteomes" id="UP000294743"/>
    </source>
</evidence>
<organism evidence="14 15">
    <name type="scientific">Breznakia blatticola</name>
    <dbReference type="NCBI Taxonomy" id="1754012"/>
    <lineage>
        <taxon>Bacteria</taxon>
        <taxon>Bacillati</taxon>
        <taxon>Bacillota</taxon>
        <taxon>Erysipelotrichia</taxon>
        <taxon>Erysipelotrichales</taxon>
        <taxon>Erysipelotrichaceae</taxon>
        <taxon>Breznakia</taxon>
    </lineage>
</organism>
<dbReference type="Gene3D" id="3.40.50.2300">
    <property type="match status" value="1"/>
</dbReference>
<dbReference type="Gene3D" id="3.40.930.10">
    <property type="entry name" value="Mannitol-specific EII, Chain A"/>
    <property type="match status" value="1"/>
</dbReference>
<feature type="domain" description="PTS EIIA type-2" evidence="11">
    <location>
        <begin position="547"/>
        <end position="687"/>
    </location>
</feature>
<dbReference type="PANTHER" id="PTHR36203:SF1">
    <property type="entry name" value="ASCORBATE-SPECIFIC PTS SYSTEM EIIA COMPONENT"/>
    <property type="match status" value="1"/>
</dbReference>
<dbReference type="GO" id="GO:0016301">
    <property type="term" value="F:kinase activity"/>
    <property type="evidence" value="ECO:0007669"/>
    <property type="project" value="UniProtKB-KW"/>
</dbReference>
<dbReference type="GO" id="GO:0008982">
    <property type="term" value="F:protein-N(PI)-phosphohistidine-sugar phosphotransferase activity"/>
    <property type="evidence" value="ECO:0007669"/>
    <property type="project" value="InterPro"/>
</dbReference>
<proteinExistence type="predicted"/>
<dbReference type="Gene3D" id="1.10.1790.10">
    <property type="entry name" value="PRD domain"/>
    <property type="match status" value="1"/>
</dbReference>
<dbReference type="Pfam" id="PF00359">
    <property type="entry name" value="PTS_EIIA_2"/>
    <property type="match status" value="1"/>
</dbReference>
<feature type="domain" description="PRD" evidence="13">
    <location>
        <begin position="290"/>
        <end position="397"/>
    </location>
</feature>
<dbReference type="AlphaFoldDB" id="A0A4R7ZGB2"/>
<dbReference type="InterPro" id="IPR016152">
    <property type="entry name" value="PTrfase/Anion_transptr"/>
</dbReference>
<dbReference type="Pfam" id="PF00874">
    <property type="entry name" value="PRD"/>
    <property type="match status" value="1"/>
</dbReference>
<dbReference type="PROSITE" id="PS51099">
    <property type="entry name" value="PTS_EIIB_TYPE_2"/>
    <property type="match status" value="1"/>
</dbReference>
<keyword evidence="6" id="KW-0598">Phosphotransferase system</keyword>
<keyword evidence="4" id="KW-0597">Phosphoprotein</keyword>
<dbReference type="GO" id="GO:0005737">
    <property type="term" value="C:cytoplasm"/>
    <property type="evidence" value="ECO:0007669"/>
    <property type="project" value="UniProtKB-SubCell"/>
</dbReference>
<dbReference type="InterPro" id="IPR011608">
    <property type="entry name" value="PRD"/>
</dbReference>
<dbReference type="SUPFAM" id="SSF63520">
    <property type="entry name" value="PTS-regulatory domain, PRD"/>
    <property type="match status" value="1"/>
</dbReference>